<keyword evidence="2" id="KW-1185">Reference proteome</keyword>
<evidence type="ECO:0000313" key="1">
    <source>
        <dbReference type="EMBL" id="GAA0036266.1"/>
    </source>
</evidence>
<gene>
    <name evidence="1" type="ORF">NCCP602_22270</name>
</gene>
<accession>A0ABP3CBF7</accession>
<comment type="caution">
    <text evidence="1">The sequence shown here is derived from an EMBL/GenBank/DDBJ whole genome shotgun (WGS) entry which is preliminary data.</text>
</comment>
<dbReference type="Proteomes" id="UP001498238">
    <property type="component" value="Unassembled WGS sequence"/>
</dbReference>
<proteinExistence type="predicted"/>
<protein>
    <submittedName>
        <fullName evidence="1">Uncharacterized protein</fullName>
    </submittedName>
</protein>
<organism evidence="1 2">
    <name type="scientific">Brevibacterium metallidurans</name>
    <dbReference type="NCBI Taxonomy" id="1482676"/>
    <lineage>
        <taxon>Bacteria</taxon>
        <taxon>Bacillati</taxon>
        <taxon>Actinomycetota</taxon>
        <taxon>Actinomycetes</taxon>
        <taxon>Micrococcales</taxon>
        <taxon>Brevibacteriaceae</taxon>
        <taxon>Brevibacterium</taxon>
    </lineage>
</organism>
<reference evidence="1 2" key="1">
    <citation type="submission" date="2024-01" db="EMBL/GenBank/DDBJ databases">
        <title>Characterization of antibiotic resistant novel bacterial strains and their environmental applications.</title>
        <authorList>
            <person name="Manzoor S."/>
            <person name="Abbas S."/>
            <person name="Arshad M."/>
            <person name="Ahmed I."/>
        </authorList>
    </citation>
    <scope>NUCLEOTIDE SEQUENCE [LARGE SCALE GENOMIC DNA]</scope>
    <source>
        <strain evidence="1 2">NCCP-602</strain>
    </source>
</reference>
<sequence>MPPRISWRTEEPRLVISKNLSSALGLLRSGTLVSDPRSSSDTCLSAIVMDHLKLFDLIGRDIVVVALRLERAH</sequence>
<evidence type="ECO:0000313" key="2">
    <source>
        <dbReference type="Proteomes" id="UP001498238"/>
    </source>
</evidence>
<dbReference type="EMBL" id="BAAAAF010000008">
    <property type="protein sequence ID" value="GAA0036266.1"/>
    <property type="molecule type" value="Genomic_DNA"/>
</dbReference>
<name>A0ABP3CBF7_9MICO</name>